<dbReference type="RefSeq" id="WP_260903046.1">
    <property type="nucleotide sequence ID" value="NZ_JAOCZP010000003.1"/>
</dbReference>
<comment type="caution">
    <text evidence="3">The sequence shown here is derived from an EMBL/GenBank/DDBJ whole genome shotgun (WGS) entry which is preliminary data.</text>
</comment>
<dbReference type="SUPFAM" id="SSF48452">
    <property type="entry name" value="TPR-like"/>
    <property type="match status" value="1"/>
</dbReference>
<dbReference type="InterPro" id="IPR007655">
    <property type="entry name" value="Slam_C"/>
</dbReference>
<evidence type="ECO:0000313" key="4">
    <source>
        <dbReference type="Proteomes" id="UP001320831"/>
    </source>
</evidence>
<protein>
    <submittedName>
        <fullName evidence="3">Surface lipoprotein assembly modifier</fullName>
    </submittedName>
</protein>
<keyword evidence="1" id="KW-0732">Signal</keyword>
<dbReference type="Gene3D" id="1.25.40.10">
    <property type="entry name" value="Tetratricopeptide repeat domain"/>
    <property type="match status" value="1"/>
</dbReference>
<dbReference type="Pfam" id="PF04575">
    <property type="entry name" value="SlipAM"/>
    <property type="match status" value="1"/>
</dbReference>
<sequence length="437" mass="47970">MTTPVISAAAVIALVLALAQPAFSQQLTAGADSASVLVRLVTEGRYAEARRELRRQVAGKPDAALHIAHLEGVIKAREGDLASATKIFRAILAAEPNFLPSRVELARTLLRAGDAEASTYHFEAIARGSGDPALQRFATRYLENIDSARTHGFSFYLSALPSTNVNKGTGNRTFEAGGLVFTIDEESRQASGVGAATGGAAFKTFRLRKDIALTASGTADLKKYQNTTRYDELALGANLALSRRMGRVTAAIGPTFEYRWAGWDPYLVRYGATVGAKAQVGQRNTVGLSFTALAQDYVDLDYRDGSRFAGSLIWRRLLSPSVSVSAKVGVDAERTQRRHLDHNDLVLRLQVDKEWRGGLMTSLFGSYENHHYLGAFPGTDHRRQDDKFSIGTSFSHRRFSIGGFAPQITYQYSKQRSNISFYDYESHDLGLNLTRKF</sequence>
<evidence type="ECO:0000259" key="2">
    <source>
        <dbReference type="Pfam" id="PF04575"/>
    </source>
</evidence>
<accession>A0ABT2LN04</accession>
<feature type="signal peptide" evidence="1">
    <location>
        <begin position="1"/>
        <end position="24"/>
    </location>
</feature>
<gene>
    <name evidence="3" type="ORF">N5A92_12295</name>
</gene>
<dbReference type="InterPro" id="IPR011990">
    <property type="entry name" value="TPR-like_helical_dom_sf"/>
</dbReference>
<organism evidence="3 4">
    <name type="scientific">Chelativorans salis</name>
    <dbReference type="NCBI Taxonomy" id="2978478"/>
    <lineage>
        <taxon>Bacteria</taxon>
        <taxon>Pseudomonadati</taxon>
        <taxon>Pseudomonadota</taxon>
        <taxon>Alphaproteobacteria</taxon>
        <taxon>Hyphomicrobiales</taxon>
        <taxon>Phyllobacteriaceae</taxon>
        <taxon>Chelativorans</taxon>
    </lineage>
</organism>
<evidence type="ECO:0000256" key="1">
    <source>
        <dbReference type="SAM" id="SignalP"/>
    </source>
</evidence>
<feature type="chain" id="PRO_5045248972" evidence="1">
    <location>
        <begin position="25"/>
        <end position="437"/>
    </location>
</feature>
<keyword evidence="4" id="KW-1185">Reference proteome</keyword>
<reference evidence="3 4" key="1">
    <citation type="submission" date="2022-09" db="EMBL/GenBank/DDBJ databases">
        <title>Chelativorans salina sp. nov., a novel slightly halophilic bacterium isolated from a saline lake sediment enrichment.</title>
        <authorList>
            <person name="Gao L."/>
            <person name="Fang B.-Z."/>
            <person name="Li W.-J."/>
        </authorList>
    </citation>
    <scope>NUCLEOTIDE SEQUENCE [LARGE SCALE GENOMIC DNA]</scope>
    <source>
        <strain evidence="3 4">EGI FJ00035</strain>
    </source>
</reference>
<dbReference type="EMBL" id="JAOCZP010000003">
    <property type="protein sequence ID" value="MCT7375812.1"/>
    <property type="molecule type" value="Genomic_DNA"/>
</dbReference>
<keyword evidence="3" id="KW-0449">Lipoprotein</keyword>
<name>A0ABT2LN04_9HYPH</name>
<dbReference type="Proteomes" id="UP001320831">
    <property type="component" value="Unassembled WGS sequence"/>
</dbReference>
<evidence type="ECO:0000313" key="3">
    <source>
        <dbReference type="EMBL" id="MCT7375812.1"/>
    </source>
</evidence>
<proteinExistence type="predicted"/>
<feature type="domain" description="Surface lipoprotein assembly modifier C-terminal" evidence="2">
    <location>
        <begin position="153"/>
        <end position="437"/>
    </location>
</feature>